<name>A0A1V3NFB4_9GAMM</name>
<dbReference type="GO" id="GO:0046872">
    <property type="term" value="F:metal ion binding"/>
    <property type="evidence" value="ECO:0007669"/>
    <property type="project" value="UniProtKB-KW"/>
</dbReference>
<dbReference type="STRING" id="108003.B1C78_10435"/>
<evidence type="ECO:0000256" key="6">
    <source>
        <dbReference type="ARBA" id="ARBA00023014"/>
    </source>
</evidence>
<keyword evidence="5" id="KW-0408">Iron</keyword>
<dbReference type="OrthoDB" id="9782387at2"/>
<dbReference type="Gene3D" id="3.20.20.70">
    <property type="entry name" value="Aldolase class I"/>
    <property type="match status" value="1"/>
</dbReference>
<dbReference type="NCBIfam" id="TIGR02495">
    <property type="entry name" value="NrdG2"/>
    <property type="match status" value="1"/>
</dbReference>
<gene>
    <name evidence="8" type="ORF">B1C78_10435</name>
</gene>
<dbReference type="InterPro" id="IPR013785">
    <property type="entry name" value="Aldolase_TIM"/>
</dbReference>
<feature type="domain" description="Radical SAM core" evidence="7">
    <location>
        <begin position="33"/>
        <end position="239"/>
    </location>
</feature>
<dbReference type="AlphaFoldDB" id="A0A1V3NFB4"/>
<dbReference type="PANTHER" id="PTHR30352">
    <property type="entry name" value="PYRUVATE FORMATE-LYASE-ACTIVATING ENZYME"/>
    <property type="match status" value="1"/>
</dbReference>
<evidence type="ECO:0000259" key="7">
    <source>
        <dbReference type="PROSITE" id="PS51918"/>
    </source>
</evidence>
<keyword evidence="9" id="KW-1185">Reference proteome</keyword>
<dbReference type="Proteomes" id="UP000189462">
    <property type="component" value="Unassembled WGS sequence"/>
</dbReference>
<dbReference type="SFLD" id="SFLDS00029">
    <property type="entry name" value="Radical_SAM"/>
    <property type="match status" value="1"/>
</dbReference>
<protein>
    <submittedName>
        <fullName evidence="8">Anaerobic ribonucleoside-triphosphate reductase activating protein</fullName>
    </submittedName>
</protein>
<dbReference type="InterPro" id="IPR058240">
    <property type="entry name" value="rSAM_sf"/>
</dbReference>
<keyword evidence="6" id="KW-0411">Iron-sulfur</keyword>
<dbReference type="PANTHER" id="PTHR30352:SF13">
    <property type="entry name" value="GLYCYL-RADICAL ENZYME ACTIVATING ENZYME YJJW-RELATED"/>
    <property type="match status" value="1"/>
</dbReference>
<dbReference type="SFLD" id="SFLDG01094">
    <property type="entry name" value="Uncharacterised_Radical_SAM_Su"/>
    <property type="match status" value="1"/>
</dbReference>
<reference evidence="8 9" key="1">
    <citation type="submission" date="2017-02" db="EMBL/GenBank/DDBJ databases">
        <title>Genomic diversity within the haloalkaliphilic genus Thioalkalivibrio.</title>
        <authorList>
            <person name="Ahn A.-C."/>
            <person name="Meier-Kolthoff J."/>
            <person name="Overmars L."/>
            <person name="Richter M."/>
            <person name="Woyke T."/>
            <person name="Sorokin D.Y."/>
            <person name="Muyzer G."/>
        </authorList>
    </citation>
    <scope>NUCLEOTIDE SEQUENCE [LARGE SCALE GENOMIC DNA]</scope>
    <source>
        <strain evidence="8 9">ALJD</strain>
    </source>
</reference>
<evidence type="ECO:0000256" key="3">
    <source>
        <dbReference type="ARBA" id="ARBA00022691"/>
    </source>
</evidence>
<dbReference type="GO" id="GO:0003824">
    <property type="term" value="F:catalytic activity"/>
    <property type="evidence" value="ECO:0007669"/>
    <property type="project" value="InterPro"/>
</dbReference>
<keyword evidence="3" id="KW-0949">S-adenosyl-L-methionine</keyword>
<accession>A0A1V3NFB4</accession>
<dbReference type="RefSeq" id="WP_077279093.1">
    <property type="nucleotide sequence ID" value="NZ_MVBK01000059.1"/>
</dbReference>
<dbReference type="Pfam" id="PF04055">
    <property type="entry name" value="Radical_SAM"/>
    <property type="match status" value="1"/>
</dbReference>
<organism evidence="8 9">
    <name type="scientific">Thioalkalivibrio denitrificans</name>
    <dbReference type="NCBI Taxonomy" id="108003"/>
    <lineage>
        <taxon>Bacteria</taxon>
        <taxon>Pseudomonadati</taxon>
        <taxon>Pseudomonadota</taxon>
        <taxon>Gammaproteobacteria</taxon>
        <taxon>Chromatiales</taxon>
        <taxon>Ectothiorhodospiraceae</taxon>
        <taxon>Thioalkalivibrio</taxon>
    </lineage>
</organism>
<proteinExistence type="predicted"/>
<evidence type="ECO:0000313" key="9">
    <source>
        <dbReference type="Proteomes" id="UP000189462"/>
    </source>
</evidence>
<evidence type="ECO:0000256" key="5">
    <source>
        <dbReference type="ARBA" id="ARBA00023004"/>
    </source>
</evidence>
<dbReference type="EMBL" id="MVBK01000059">
    <property type="protein sequence ID" value="OOG23694.1"/>
    <property type="molecule type" value="Genomic_DNA"/>
</dbReference>
<comment type="caution">
    <text evidence="8">The sequence shown here is derived from an EMBL/GenBank/DDBJ whole genome shotgun (WGS) entry which is preliminary data.</text>
</comment>
<evidence type="ECO:0000256" key="2">
    <source>
        <dbReference type="ARBA" id="ARBA00022485"/>
    </source>
</evidence>
<dbReference type="GO" id="GO:0051539">
    <property type="term" value="F:4 iron, 4 sulfur cluster binding"/>
    <property type="evidence" value="ECO:0007669"/>
    <property type="project" value="UniProtKB-KW"/>
</dbReference>
<dbReference type="SUPFAM" id="SSF102114">
    <property type="entry name" value="Radical SAM enzymes"/>
    <property type="match status" value="1"/>
</dbReference>
<dbReference type="InterPro" id="IPR012840">
    <property type="entry name" value="NrdG2"/>
</dbReference>
<evidence type="ECO:0000256" key="4">
    <source>
        <dbReference type="ARBA" id="ARBA00022723"/>
    </source>
</evidence>
<keyword evidence="2" id="KW-0004">4Fe-4S</keyword>
<dbReference type="InterPro" id="IPR034457">
    <property type="entry name" value="Organic_radical-activating"/>
</dbReference>
<dbReference type="CDD" id="cd01335">
    <property type="entry name" value="Radical_SAM"/>
    <property type="match status" value="1"/>
</dbReference>
<comment type="cofactor">
    <cofactor evidence="1">
        <name>[4Fe-4S] cluster</name>
        <dbReference type="ChEBI" id="CHEBI:49883"/>
    </cofactor>
</comment>
<sequence length="239" mass="26185">MASPVTTFPETNGRPGEVPGFAVGGLTQLTTLDLPGRLSAVVFCQGCPWQCGYCHNPHLIPRGPGDRPWSAVLRFLERRRGLLDAVVFSGGEPTLQSGLGEALREAREMGFLTGLHTGGPYPERLARVLPLVDWVGFDLKAPLEDYARITGVPGSGDRAAESARLLMASGVDHEFRTTVDPSLLSTERLLTLARWLADRGVQQYVLQRCRPPPVNDRDPLDDPTLIERLRAHVPHVVVR</sequence>
<dbReference type="PROSITE" id="PS51918">
    <property type="entry name" value="RADICAL_SAM"/>
    <property type="match status" value="1"/>
</dbReference>
<keyword evidence="4" id="KW-0479">Metal-binding</keyword>
<evidence type="ECO:0000313" key="8">
    <source>
        <dbReference type="EMBL" id="OOG23694.1"/>
    </source>
</evidence>
<evidence type="ECO:0000256" key="1">
    <source>
        <dbReference type="ARBA" id="ARBA00001966"/>
    </source>
</evidence>
<dbReference type="InterPro" id="IPR007197">
    <property type="entry name" value="rSAM"/>
</dbReference>